<evidence type="ECO:0000256" key="3">
    <source>
        <dbReference type="ARBA" id="ARBA00022516"/>
    </source>
</evidence>
<proteinExistence type="inferred from homology"/>
<comment type="subcellular location">
    <subcellularLocation>
        <location evidence="10">Cytoplasm</location>
    </subcellularLocation>
    <text evidence="10">Associated with the membrane possibly through PlsY.</text>
</comment>
<evidence type="ECO:0000256" key="10">
    <source>
        <dbReference type="HAMAP-Rule" id="MF_00019"/>
    </source>
</evidence>
<sequence length="366" mass="39488">MSQQDAFQEGNVDIISLDLMGSDLGAGELILGASKFLEINPKVRFLMYGDSKVCLPILDSYRELKNCSSFHHCDVSIAMDERPADALRRGRNVSSMWCAIDAVKKNKAGSVVTAGNTGALIAMSRLCLSKISGVDRPSLAAFWPTFKGKCIILDVGATIGFTVPHMIQLSILGSFFARSALGIKRPSVGLLNVGTEEIKGHDVLQESTRILRGGCCDAFEYKGFIEANDISQGVVDVVVTEGFSGNIAIKAAEGTVVLVSEVLKKALQRTLLSRTGYLFIKGSLQEVKDEFDPRNFNGGVLLGVDGLVVKGHGSSDARSIVNVLDIARNMSHNGFIDMVKNDMQRVRDILLDADAHEKNIMSGSSK</sequence>
<dbReference type="HAMAP" id="MF_00019">
    <property type="entry name" value="PlsX"/>
    <property type="match status" value="1"/>
</dbReference>
<protein>
    <recommendedName>
        <fullName evidence="8 10">Phosphate acyltransferase</fullName>
        <ecNumber evidence="8 10">2.3.1.274</ecNumber>
    </recommendedName>
    <alternativeName>
        <fullName evidence="10">Acyl-ACP phosphotransacylase</fullName>
    </alternativeName>
    <alternativeName>
        <fullName evidence="10">Acyl-[acyl-carrier-protein]--phosphate acyltransferase</fullName>
    </alternativeName>
    <alternativeName>
        <fullName evidence="10">Phosphate-acyl-ACP acyltransferase</fullName>
    </alternativeName>
</protein>
<comment type="function">
    <text evidence="10">Catalyzes the reversible formation of acyl-phosphate (acyl-PO(4)) from acyl-[acyl-carrier-protein] (acyl-ACP). This enzyme utilizes acyl-ACP as fatty acyl donor, but not acyl-CoA.</text>
</comment>
<keyword evidence="3 10" id="KW-0444">Lipid biosynthesis</keyword>
<dbReference type="OrthoDB" id="9806408at2"/>
<keyword evidence="11" id="KW-0012">Acyltransferase</keyword>
<dbReference type="SUPFAM" id="SSF53659">
    <property type="entry name" value="Isocitrate/Isopropylmalate dehydrogenase-like"/>
    <property type="match status" value="1"/>
</dbReference>
<evidence type="ECO:0000313" key="11">
    <source>
        <dbReference type="EMBL" id="AKK20397.1"/>
    </source>
</evidence>
<evidence type="ECO:0000256" key="4">
    <source>
        <dbReference type="ARBA" id="ARBA00022679"/>
    </source>
</evidence>
<dbReference type="UniPathway" id="UPA00085"/>
<dbReference type="AlphaFoldDB" id="A0A0G3I9G3"/>
<dbReference type="NCBIfam" id="TIGR00182">
    <property type="entry name" value="plsX"/>
    <property type="match status" value="1"/>
</dbReference>
<dbReference type="PATRIC" id="fig|1277257.4.peg.827"/>
<comment type="catalytic activity">
    <reaction evidence="1 10">
        <text>a fatty acyl-[ACP] + phosphate = an acyl phosphate + holo-[ACP]</text>
        <dbReference type="Rhea" id="RHEA:42292"/>
        <dbReference type="Rhea" id="RHEA-COMP:9685"/>
        <dbReference type="Rhea" id="RHEA-COMP:14125"/>
        <dbReference type="ChEBI" id="CHEBI:43474"/>
        <dbReference type="ChEBI" id="CHEBI:59918"/>
        <dbReference type="ChEBI" id="CHEBI:64479"/>
        <dbReference type="ChEBI" id="CHEBI:138651"/>
        <dbReference type="EC" id="2.3.1.274"/>
    </reaction>
</comment>
<dbReference type="GO" id="GO:0008654">
    <property type="term" value="P:phospholipid biosynthetic process"/>
    <property type="evidence" value="ECO:0007669"/>
    <property type="project" value="UniProtKB-KW"/>
</dbReference>
<dbReference type="GO" id="GO:0043811">
    <property type="term" value="F:phosphate:acyl-[acyl carrier protein] acyltransferase activity"/>
    <property type="evidence" value="ECO:0007669"/>
    <property type="project" value="UniProtKB-UniRule"/>
</dbReference>
<dbReference type="Gene3D" id="3.40.718.10">
    <property type="entry name" value="Isopropylmalate Dehydrogenase"/>
    <property type="match status" value="1"/>
</dbReference>
<dbReference type="Pfam" id="PF02504">
    <property type="entry name" value="FA_synthesis"/>
    <property type="match status" value="1"/>
</dbReference>
<dbReference type="RefSeq" id="WP_047264388.1">
    <property type="nucleotide sequence ID" value="NZ_CP004021.1"/>
</dbReference>
<comment type="subunit">
    <text evidence="9 10">Homodimer. Probably interacts with PlsY.</text>
</comment>
<dbReference type="EC" id="2.3.1.274" evidence="8 10"/>
<keyword evidence="4 10" id="KW-0808">Transferase</keyword>
<reference evidence="11 12" key="1">
    <citation type="journal article" date="2015" name="Genome Announc.">
        <title>Complete Genome Sequence of 'Candidatus Liberibacter africanus,' a Bacterium Associated with Citrus Huanglongbing.</title>
        <authorList>
            <person name="Lin H."/>
            <person name="Pietersen G."/>
            <person name="Han C."/>
            <person name="Read D.A."/>
            <person name="Lou B."/>
            <person name="Gupta G."/>
            <person name="Civerolo E.L."/>
        </authorList>
    </citation>
    <scope>NUCLEOTIDE SEQUENCE [LARGE SCALE GENOMIC DNA]</scope>
    <source>
        <strain evidence="11 12">PTSAPSY</strain>
    </source>
</reference>
<evidence type="ECO:0000313" key="12">
    <source>
        <dbReference type="Proteomes" id="UP000035503"/>
    </source>
</evidence>
<evidence type="ECO:0000256" key="1">
    <source>
        <dbReference type="ARBA" id="ARBA00001232"/>
    </source>
</evidence>
<evidence type="ECO:0000256" key="7">
    <source>
        <dbReference type="ARBA" id="ARBA00023264"/>
    </source>
</evidence>
<evidence type="ECO:0000256" key="6">
    <source>
        <dbReference type="ARBA" id="ARBA00023209"/>
    </source>
</evidence>
<keyword evidence="2 10" id="KW-0963">Cytoplasm</keyword>
<evidence type="ECO:0000256" key="5">
    <source>
        <dbReference type="ARBA" id="ARBA00023098"/>
    </source>
</evidence>
<dbReference type="Proteomes" id="UP000035503">
    <property type="component" value="Chromosome"/>
</dbReference>
<evidence type="ECO:0000256" key="2">
    <source>
        <dbReference type="ARBA" id="ARBA00022490"/>
    </source>
</evidence>
<keyword evidence="12" id="KW-1185">Reference proteome</keyword>
<keyword evidence="7 10" id="KW-1208">Phospholipid metabolism</keyword>
<dbReference type="GO" id="GO:0006633">
    <property type="term" value="P:fatty acid biosynthetic process"/>
    <property type="evidence" value="ECO:0007669"/>
    <property type="project" value="UniProtKB-UniRule"/>
</dbReference>
<gene>
    <name evidence="10" type="primary">plsX</name>
    <name evidence="11" type="ORF">G293_03855</name>
</gene>
<organism evidence="11 12">
    <name type="scientific">Candidatus Liberibacter africanus PTSAPSY</name>
    <dbReference type="NCBI Taxonomy" id="1277257"/>
    <lineage>
        <taxon>Bacteria</taxon>
        <taxon>Pseudomonadati</taxon>
        <taxon>Pseudomonadota</taxon>
        <taxon>Alphaproteobacteria</taxon>
        <taxon>Hyphomicrobiales</taxon>
        <taxon>Rhizobiaceae</taxon>
        <taxon>Liberibacter</taxon>
    </lineage>
</organism>
<dbReference type="EMBL" id="CP004021">
    <property type="protein sequence ID" value="AKK20397.1"/>
    <property type="molecule type" value="Genomic_DNA"/>
</dbReference>
<keyword evidence="5 10" id="KW-0443">Lipid metabolism</keyword>
<name>A0A0G3I9G3_LIBAF</name>
<dbReference type="KEGG" id="lau:G293_03855"/>
<evidence type="ECO:0000256" key="8">
    <source>
        <dbReference type="ARBA" id="ARBA00024069"/>
    </source>
</evidence>
<dbReference type="PANTHER" id="PTHR30100:SF1">
    <property type="entry name" value="PHOSPHATE ACYLTRANSFERASE"/>
    <property type="match status" value="1"/>
</dbReference>
<dbReference type="InterPro" id="IPR003664">
    <property type="entry name" value="FA_synthesis"/>
</dbReference>
<dbReference type="GO" id="GO:0005737">
    <property type="term" value="C:cytoplasm"/>
    <property type="evidence" value="ECO:0007669"/>
    <property type="project" value="UniProtKB-SubCell"/>
</dbReference>
<comment type="similarity">
    <text evidence="10">Belongs to the PlsX family.</text>
</comment>
<comment type="pathway">
    <text evidence="10">Lipid metabolism; phospholipid metabolism.</text>
</comment>
<dbReference type="PIRSF" id="PIRSF002465">
    <property type="entry name" value="Phsphlp_syn_PlsX"/>
    <property type="match status" value="1"/>
</dbReference>
<keyword evidence="6 10" id="KW-0594">Phospholipid biosynthesis</keyword>
<dbReference type="STRING" id="1277257.G293_03855"/>
<evidence type="ECO:0000256" key="9">
    <source>
        <dbReference type="ARBA" id="ARBA00046608"/>
    </source>
</evidence>
<dbReference type="PANTHER" id="PTHR30100">
    <property type="entry name" value="FATTY ACID/PHOSPHOLIPID SYNTHESIS PROTEIN PLSX"/>
    <property type="match status" value="1"/>
</dbReference>
<accession>A0A0G3I9G3</accession>
<dbReference type="InterPro" id="IPR012281">
    <property type="entry name" value="Phospholipid_synth_PlsX-like"/>
</dbReference>